<dbReference type="InterPro" id="IPR032466">
    <property type="entry name" value="Metal_Hydrolase"/>
</dbReference>
<reference key="2">
    <citation type="journal article" date="2011" name="Extremophiles">
        <title>Genomic analyses of Acidianus hospitalis W1 a host for studying crenarchaeal virus and plasmid life cycles.</title>
        <authorList>
            <person name="You X.Y."/>
            <person name="Liu C."/>
            <person name="Wang S.Y."/>
            <person name="Jiang C.Y."/>
            <person name="Shah S.A."/>
            <person name="Prangishvili D."/>
            <person name="Liu S.J."/>
            <person name="Garrett R.A."/>
        </authorList>
    </citation>
    <scope>NUCLEOTIDE SEQUENCE</scope>
    <source>
        <strain>W1</strain>
    </source>
</reference>
<dbReference type="EMBL" id="CP002535">
    <property type="protein sequence ID" value="AEE93321.1"/>
    <property type="molecule type" value="Genomic_DNA"/>
</dbReference>
<dbReference type="Pfam" id="PF01244">
    <property type="entry name" value="Peptidase_M19"/>
    <property type="match status" value="1"/>
</dbReference>
<evidence type="ECO:0000313" key="1">
    <source>
        <dbReference type="EMBL" id="AEE93321.1"/>
    </source>
</evidence>
<dbReference type="InterPro" id="IPR008257">
    <property type="entry name" value="Pept_M19"/>
</dbReference>
<dbReference type="GO" id="GO:0006508">
    <property type="term" value="P:proteolysis"/>
    <property type="evidence" value="ECO:0007669"/>
    <property type="project" value="InterPro"/>
</dbReference>
<dbReference type="STRING" id="933801.Ahos_0433"/>
<dbReference type="HOGENOM" id="CLU_031404_2_1_2"/>
<dbReference type="eggNOG" id="arCOG04083">
    <property type="taxonomic scope" value="Archaea"/>
</dbReference>
<evidence type="ECO:0000313" key="2">
    <source>
        <dbReference type="Proteomes" id="UP000008458"/>
    </source>
</evidence>
<dbReference type="GO" id="GO:0070573">
    <property type="term" value="F:metallodipeptidase activity"/>
    <property type="evidence" value="ECO:0007669"/>
    <property type="project" value="InterPro"/>
</dbReference>
<dbReference type="Gene3D" id="3.20.20.140">
    <property type="entry name" value="Metal-dependent hydrolases"/>
    <property type="match status" value="1"/>
</dbReference>
<organism evidence="1 2">
    <name type="scientific">Acidianus hospitalis (strain W1)</name>
    <dbReference type="NCBI Taxonomy" id="933801"/>
    <lineage>
        <taxon>Archaea</taxon>
        <taxon>Thermoproteota</taxon>
        <taxon>Thermoprotei</taxon>
        <taxon>Sulfolobales</taxon>
        <taxon>Sulfolobaceae</taxon>
        <taxon>Acidianus</taxon>
    </lineage>
</organism>
<name>F4B5V6_ACIHW</name>
<dbReference type="PANTHER" id="PTHR10443:SF12">
    <property type="entry name" value="DIPEPTIDASE"/>
    <property type="match status" value="1"/>
</dbReference>
<accession>F4B5V6</accession>
<sequence length="312" mass="35364">MVHMFIDLHEDFAYANQMGRDIIHGKGQSSIEMLKNVDSNVIIFSSIFPHIDVINERSAELSSKYGFPIKSSNFSFDILLSQLKVYYYLERAGYVSILRSKEDLKKPGIKFLLSLEGTDVLKEYEDIYILKELNVFNLGLTWNYDTKFASSCFSKKDYGLTAEGEELVKLANKLGIIIDLAHAGKRTVLDVCSVTSKPVIISHGNAKRLKDHERNYDDEELECIVKTRGVIGITAITSTLPEKTLKGIIENIKYIGESFGWDYVAIGTDFLGISEVPQGFENVTKIKDLLIEGHEDQILWRNAYRVIEENLS</sequence>
<dbReference type="PANTHER" id="PTHR10443">
    <property type="entry name" value="MICROSOMAL DIPEPTIDASE"/>
    <property type="match status" value="1"/>
</dbReference>
<reference evidence="1 2" key="1">
    <citation type="journal article" date="2011" name="Extremophiles">
        <title>Genomic analysis of Acidianus hospitalis W1 a host for studying crenarchaeal virus and plasmid life cycles.</title>
        <authorList>
            <person name="You X.Y."/>
            <person name="Liu C."/>
            <person name="Wang S.Y."/>
            <person name="Jiang C.Y."/>
            <person name="Shah S.A."/>
            <person name="Prangishvili D."/>
            <person name="She Q."/>
            <person name="Liu S.J."/>
            <person name="Garrett R.A."/>
        </authorList>
    </citation>
    <scope>NUCLEOTIDE SEQUENCE [LARGE SCALE GENOMIC DNA]</scope>
    <source>
        <strain evidence="1 2">W1</strain>
    </source>
</reference>
<protein>
    <submittedName>
        <fullName evidence="1">Peptidase M19 renal dipeptidase</fullName>
    </submittedName>
</protein>
<dbReference type="Proteomes" id="UP000008458">
    <property type="component" value="Chromosome"/>
</dbReference>
<dbReference type="AlphaFoldDB" id="F4B5V6"/>
<dbReference type="KEGG" id="aho:Ahos_0433"/>
<dbReference type="PROSITE" id="PS51365">
    <property type="entry name" value="RENAL_DIPEPTIDASE_2"/>
    <property type="match status" value="1"/>
</dbReference>
<dbReference type="SUPFAM" id="SSF51556">
    <property type="entry name" value="Metallo-dependent hydrolases"/>
    <property type="match status" value="1"/>
</dbReference>
<gene>
    <name evidence="1" type="ordered locus">Ahos_0433</name>
</gene>
<keyword evidence="2" id="KW-1185">Reference proteome</keyword>
<proteinExistence type="predicted"/>